<dbReference type="OrthoDB" id="120976at2759"/>
<evidence type="ECO:0000256" key="5">
    <source>
        <dbReference type="SAM" id="MobiDB-lite"/>
    </source>
</evidence>
<keyword evidence="7" id="KW-1185">Reference proteome</keyword>
<dbReference type="GO" id="GO:0005634">
    <property type="term" value="C:nucleus"/>
    <property type="evidence" value="ECO:0007669"/>
    <property type="project" value="TreeGrafter"/>
</dbReference>
<dbReference type="InterPro" id="IPR032675">
    <property type="entry name" value="LRR_dom_sf"/>
</dbReference>
<dbReference type="Proteomes" id="UP001165121">
    <property type="component" value="Unassembled WGS sequence"/>
</dbReference>
<dbReference type="GO" id="GO:0005829">
    <property type="term" value="C:cytosol"/>
    <property type="evidence" value="ECO:0007669"/>
    <property type="project" value="TreeGrafter"/>
</dbReference>
<keyword evidence="1" id="KW-0343">GTPase activation</keyword>
<name>A0A9W6XTC0_9STRA</name>
<feature type="compositionally biased region" description="Basic and acidic residues" evidence="5">
    <location>
        <begin position="1116"/>
        <end position="1135"/>
    </location>
</feature>
<feature type="region of interest" description="Disordered" evidence="5">
    <location>
        <begin position="1106"/>
        <end position="1135"/>
    </location>
</feature>
<feature type="region of interest" description="Disordered" evidence="5">
    <location>
        <begin position="1"/>
        <end position="59"/>
    </location>
</feature>
<dbReference type="InterPro" id="IPR019734">
    <property type="entry name" value="TPR_rpt"/>
</dbReference>
<organism evidence="6 7">
    <name type="scientific">Phytophthora fragariaefolia</name>
    <dbReference type="NCBI Taxonomy" id="1490495"/>
    <lineage>
        <taxon>Eukaryota</taxon>
        <taxon>Sar</taxon>
        <taxon>Stramenopiles</taxon>
        <taxon>Oomycota</taxon>
        <taxon>Peronosporomycetes</taxon>
        <taxon>Peronosporales</taxon>
        <taxon>Peronosporaceae</taxon>
        <taxon>Phytophthora</taxon>
    </lineage>
</organism>
<dbReference type="SMART" id="SM00015">
    <property type="entry name" value="IQ"/>
    <property type="match status" value="3"/>
</dbReference>
<evidence type="ECO:0000256" key="4">
    <source>
        <dbReference type="PROSITE-ProRule" id="PRU00339"/>
    </source>
</evidence>
<keyword evidence="2" id="KW-0433">Leucine-rich repeat</keyword>
<dbReference type="PANTHER" id="PTHR24113">
    <property type="entry name" value="RAN GTPASE-ACTIVATING PROTEIN 1"/>
    <property type="match status" value="1"/>
</dbReference>
<dbReference type="SUPFAM" id="SSF48452">
    <property type="entry name" value="TPR-like"/>
    <property type="match status" value="1"/>
</dbReference>
<sequence>MTHMRPTAQQPSDALAPSPAKSLFSSTSSKPRLSSINVPNASTEAPTSPESALTRTSISRSISPHVKARWQEGFKQVVFKRHEEILAKDPNRKWRQERFGLLLFAQREYARASEHLNKAVSLGATSSLCWRRLAESLYHVWEGGGEWEVLWACRAAYEQALSHVELSTRIVLTVSEPLGQTPKPKLAHVSVDILFQELYKLATKIPEVAPSHGAKWKSWRDRSETYTAFAEYFRATGESILASDALSRSLELLETLPPESNSSEKSPNLWRGLTDDQRCKRVALYLVLARNYYQCNQMEKAIRSMEAVFDLDPLHAEARASLVEWFPEKWQYRLELEDASQVQIARVLRGIWDRKHALLRRREVIRAAEQWYRENPYHLGCRRQRASYPGRRWLVERTPELYNHCLTSLRRSDASVENAREENFDVFVMPDDSNFSIKVKQPNVFRDFPVDIADHKLLSQHRMLQRLYRRWKSAKYHKHSSLVYVVQAEANELRQTLRELSSALKIQRLWRRYTAGKAVGGRVSSQAQILLVEHFFAAQRRQTVLVADLNHAARKIQTAYRGRLMRRFLQILQRRVLAPPCASAIDTLLAKCERNHQAGTETMAVLHSIDNLNEKRSLFDHPVLVLRGARVIQRPDTPSTDESFSLQHVVSAIKYSQVLKCLICASGDFKGDRILTLLQALQTRRNLRVLALGEISTIAIKAYSIQDSNEQTMAPVTSEWSIRDDNARSEHLSPSTPLVRRLLSLPSPPSSPQPHQKRQLSAMHALSKTLCTSNFLLEELYFERNSLLVKPQEGAVLAGIVADYFFARYGHLHTLVVAHMRFSDANGALLGAALAINTILQKLDLHGNLISDGAAIAIANDGLAHNSTLHYLNLAENRIGSVGGKVLFKCLGSSNRSLQTLILRNNHLMSDVMLPLIEAWQMNAVIEIVELAGNLINDQYLIDFQTASAERREITPAKENQELRLLLARRRFGIRDIRSPISRRGIGLFSSPLSSPGKGGGLKVKKKNTPLSPKKWLSANTPKVISPIAFPMSMDRHSNEVFTATMLPVETVYLPARPRKMQKSGLISHNPVVLRSKLPALSSLPVAAICTVIHSEPHWLPSTAAASVGRPCGDSADPHHEGAHEDEAVLEHDGGSRPRRLLELVVHIRVREHDHGPHERRHGQRHAEDHEAPVANQEYYFVRKTNLASSASMPQSTVLTLAAAVATHLVLLLLLQRLLTSLPTTTTTTAAAAATAFKEYYSVRTGRRRAWRRRPAGT</sequence>
<dbReference type="InterPro" id="IPR011990">
    <property type="entry name" value="TPR-like_helical_dom_sf"/>
</dbReference>
<dbReference type="PROSITE" id="PS50096">
    <property type="entry name" value="IQ"/>
    <property type="match status" value="1"/>
</dbReference>
<dbReference type="InterPro" id="IPR000048">
    <property type="entry name" value="IQ_motif_EF-hand-BS"/>
</dbReference>
<evidence type="ECO:0000256" key="1">
    <source>
        <dbReference type="ARBA" id="ARBA00022468"/>
    </source>
</evidence>
<dbReference type="SMART" id="SM00368">
    <property type="entry name" value="LRR_RI"/>
    <property type="match status" value="3"/>
</dbReference>
<dbReference type="GO" id="GO:0005096">
    <property type="term" value="F:GTPase activator activity"/>
    <property type="evidence" value="ECO:0007669"/>
    <property type="project" value="UniProtKB-KW"/>
</dbReference>
<accession>A0A9W6XTC0</accession>
<dbReference type="EMBL" id="BSXT01001735">
    <property type="protein sequence ID" value="GMF44858.1"/>
    <property type="molecule type" value="Genomic_DNA"/>
</dbReference>
<dbReference type="AlphaFoldDB" id="A0A9W6XTC0"/>
<evidence type="ECO:0000313" key="7">
    <source>
        <dbReference type="Proteomes" id="UP001165121"/>
    </source>
</evidence>
<keyword evidence="3" id="KW-0677">Repeat</keyword>
<dbReference type="SUPFAM" id="SSF52047">
    <property type="entry name" value="RNI-like"/>
    <property type="match status" value="1"/>
</dbReference>
<dbReference type="InterPro" id="IPR027038">
    <property type="entry name" value="RanGap"/>
</dbReference>
<dbReference type="GO" id="GO:0006913">
    <property type="term" value="P:nucleocytoplasmic transport"/>
    <property type="evidence" value="ECO:0007669"/>
    <property type="project" value="TreeGrafter"/>
</dbReference>
<evidence type="ECO:0000256" key="3">
    <source>
        <dbReference type="ARBA" id="ARBA00022737"/>
    </source>
</evidence>
<proteinExistence type="predicted"/>
<evidence type="ECO:0000313" key="6">
    <source>
        <dbReference type="EMBL" id="GMF44858.1"/>
    </source>
</evidence>
<dbReference type="PROSITE" id="PS50005">
    <property type="entry name" value="TPR"/>
    <property type="match status" value="1"/>
</dbReference>
<dbReference type="GO" id="GO:0048471">
    <property type="term" value="C:perinuclear region of cytoplasm"/>
    <property type="evidence" value="ECO:0007669"/>
    <property type="project" value="TreeGrafter"/>
</dbReference>
<comment type="caution">
    <text evidence="6">The sequence shown here is derived from an EMBL/GenBank/DDBJ whole genome shotgun (WGS) entry which is preliminary data.</text>
</comment>
<feature type="compositionally biased region" description="Polar residues" evidence="5">
    <location>
        <begin position="23"/>
        <end position="59"/>
    </location>
</feature>
<dbReference type="Gene3D" id="1.25.40.10">
    <property type="entry name" value="Tetratricopeptide repeat domain"/>
    <property type="match status" value="1"/>
</dbReference>
<keyword evidence="4" id="KW-0802">TPR repeat</keyword>
<gene>
    <name evidence="6" type="ORF">Pfra01_001583100</name>
</gene>
<dbReference type="Gene3D" id="3.80.10.10">
    <property type="entry name" value="Ribonuclease Inhibitor"/>
    <property type="match status" value="1"/>
</dbReference>
<dbReference type="GO" id="GO:0031267">
    <property type="term" value="F:small GTPase binding"/>
    <property type="evidence" value="ECO:0007669"/>
    <property type="project" value="TreeGrafter"/>
</dbReference>
<evidence type="ECO:0000256" key="2">
    <source>
        <dbReference type="ARBA" id="ARBA00022614"/>
    </source>
</evidence>
<feature type="repeat" description="TPR" evidence="4">
    <location>
        <begin position="282"/>
        <end position="315"/>
    </location>
</feature>
<dbReference type="PANTHER" id="PTHR24113:SF12">
    <property type="entry name" value="RAN GTPASE-ACTIVATING PROTEIN 1"/>
    <property type="match status" value="1"/>
</dbReference>
<reference evidence="6" key="1">
    <citation type="submission" date="2023-04" db="EMBL/GenBank/DDBJ databases">
        <title>Phytophthora fragariaefolia NBRC 109709.</title>
        <authorList>
            <person name="Ichikawa N."/>
            <person name="Sato H."/>
            <person name="Tonouchi N."/>
        </authorList>
    </citation>
    <scope>NUCLEOTIDE SEQUENCE</scope>
    <source>
        <strain evidence="6">NBRC 109709</strain>
    </source>
</reference>
<protein>
    <submittedName>
        <fullName evidence="6">Unnamed protein product</fullName>
    </submittedName>
</protein>